<evidence type="ECO:0000313" key="2">
    <source>
        <dbReference type="Proteomes" id="UP000051660"/>
    </source>
</evidence>
<dbReference type="AlphaFoldDB" id="A0A0R3N4A7"/>
<sequence>MQANPVACRHRLAETLLFVFPYQQIEFLRLQSLQGLLDVATIAAVVWLNAPLSFSTILLQEYAHRRGL</sequence>
<dbReference type="EMBL" id="LLYB01000036">
    <property type="protein sequence ID" value="KRR27271.1"/>
    <property type="molecule type" value="Genomic_DNA"/>
</dbReference>
<accession>A0A0R3N4A7</accession>
<gene>
    <name evidence="1" type="ORF">CQ14_34275</name>
</gene>
<evidence type="ECO:0000313" key="1">
    <source>
        <dbReference type="EMBL" id="KRR27271.1"/>
    </source>
</evidence>
<protein>
    <submittedName>
        <fullName evidence="1">Uncharacterized protein</fullName>
    </submittedName>
</protein>
<name>A0A0R3N4A7_9BRAD</name>
<organism evidence="1 2">
    <name type="scientific">Bradyrhizobium lablabi</name>
    <dbReference type="NCBI Taxonomy" id="722472"/>
    <lineage>
        <taxon>Bacteria</taxon>
        <taxon>Pseudomonadati</taxon>
        <taxon>Pseudomonadota</taxon>
        <taxon>Alphaproteobacteria</taxon>
        <taxon>Hyphomicrobiales</taxon>
        <taxon>Nitrobacteraceae</taxon>
        <taxon>Bradyrhizobium</taxon>
    </lineage>
</organism>
<comment type="caution">
    <text evidence="1">The sequence shown here is derived from an EMBL/GenBank/DDBJ whole genome shotgun (WGS) entry which is preliminary data.</text>
</comment>
<proteinExistence type="predicted"/>
<reference evidence="1 2" key="1">
    <citation type="submission" date="2014-03" db="EMBL/GenBank/DDBJ databases">
        <title>Bradyrhizobium valentinum sp. nov., isolated from effective nodules of Lupinus mariae-josephae, a lupine endemic of basic-lime soils in Eastern Spain.</title>
        <authorList>
            <person name="Duran D."/>
            <person name="Rey L."/>
            <person name="Navarro A."/>
            <person name="Busquets A."/>
            <person name="Imperial J."/>
            <person name="Ruiz-Argueso T."/>
        </authorList>
    </citation>
    <scope>NUCLEOTIDE SEQUENCE [LARGE SCALE GENOMIC DNA]</scope>
    <source>
        <strain evidence="1 2">CCBAU 23086</strain>
    </source>
</reference>
<dbReference type="Proteomes" id="UP000051660">
    <property type="component" value="Unassembled WGS sequence"/>
</dbReference>